<dbReference type="PROSITE" id="PS51257">
    <property type="entry name" value="PROKAR_LIPOPROTEIN"/>
    <property type="match status" value="1"/>
</dbReference>
<sequence>MQKKSEETKKTENLKYSRNILNLLYVVFFACIVFFILAFFNVGGFKDKMQSKKDKESYATLNVFYIQSNSLEDQIVTFIASKIIQNGSNQIPNMASYNDSLLILDGVVNNIARDNQAIVVKDDSLFSFENTKNITGFVLEKFKEEFNKRYKEQQ</sequence>
<keyword evidence="1" id="KW-1133">Transmembrane helix</keyword>
<accession>A0A0N1MP95</accession>
<evidence type="ECO:0000256" key="1">
    <source>
        <dbReference type="SAM" id="Phobius"/>
    </source>
</evidence>
<protein>
    <submittedName>
        <fullName evidence="2">Uncharacterized protein</fullName>
    </submittedName>
</protein>
<reference evidence="2 3" key="1">
    <citation type="submission" date="2014-06" db="EMBL/GenBank/DDBJ databases">
        <title>Helicobacter pullorum isolates in fresh chicken meat - phenotypic and genotypic features.</title>
        <authorList>
            <person name="Borges V."/>
            <person name="Santos A."/>
            <person name="Correia C.B."/>
            <person name="Saraiva M."/>
            <person name="Menard A."/>
            <person name="Vieira L."/>
            <person name="Sampaio D.A."/>
            <person name="Gomes J.P."/>
            <person name="Oleastro M."/>
        </authorList>
    </citation>
    <scope>NUCLEOTIDE SEQUENCE [LARGE SCALE GENOMIC DNA]</scope>
    <source>
        <strain evidence="2 3">229334/12</strain>
    </source>
</reference>
<dbReference type="EMBL" id="JNOC01000078">
    <property type="protein sequence ID" value="KPH54964.1"/>
    <property type="molecule type" value="Genomic_DNA"/>
</dbReference>
<name>A0A0N1MP95_9HELI</name>
<keyword evidence="1" id="KW-0812">Transmembrane</keyword>
<comment type="caution">
    <text evidence="2">The sequence shown here is derived from an EMBL/GenBank/DDBJ whole genome shotgun (WGS) entry which is preliminary data.</text>
</comment>
<evidence type="ECO:0000313" key="2">
    <source>
        <dbReference type="EMBL" id="KPH54964.1"/>
    </source>
</evidence>
<dbReference type="PATRIC" id="fig|35818.11.peg.2223"/>
<proteinExistence type="predicted"/>
<gene>
    <name evidence="2" type="ORF">HPU229334_11235</name>
</gene>
<dbReference type="AlphaFoldDB" id="A0A0N1MP95"/>
<organism evidence="2 3">
    <name type="scientific">Helicobacter pullorum</name>
    <dbReference type="NCBI Taxonomy" id="35818"/>
    <lineage>
        <taxon>Bacteria</taxon>
        <taxon>Pseudomonadati</taxon>
        <taxon>Campylobacterota</taxon>
        <taxon>Epsilonproteobacteria</taxon>
        <taxon>Campylobacterales</taxon>
        <taxon>Helicobacteraceae</taxon>
        <taxon>Helicobacter</taxon>
    </lineage>
</organism>
<dbReference type="STRING" id="35818.HPU229336_05015"/>
<feature type="transmembrane region" description="Helical" evidence="1">
    <location>
        <begin position="20"/>
        <end position="43"/>
    </location>
</feature>
<evidence type="ECO:0000313" key="3">
    <source>
        <dbReference type="Proteomes" id="UP000037997"/>
    </source>
</evidence>
<dbReference type="Proteomes" id="UP000037997">
    <property type="component" value="Unassembled WGS sequence"/>
</dbReference>
<keyword evidence="1" id="KW-0472">Membrane</keyword>
<dbReference type="RefSeq" id="WP_054198532.1">
    <property type="nucleotide sequence ID" value="NZ_JNOC01000078.1"/>
</dbReference>